<feature type="active site" description="Nucleophile" evidence="16">
    <location>
        <position position="121"/>
    </location>
</feature>
<dbReference type="Proteomes" id="UP000807342">
    <property type="component" value="Unassembled WGS sequence"/>
</dbReference>
<evidence type="ECO:0000256" key="1">
    <source>
        <dbReference type="ARBA" id="ARBA00004613"/>
    </source>
</evidence>
<evidence type="ECO:0000256" key="14">
    <source>
        <dbReference type="ARBA" id="ARBA00044106"/>
    </source>
</evidence>
<evidence type="ECO:0000256" key="3">
    <source>
        <dbReference type="ARBA" id="ARBA00022525"/>
    </source>
</evidence>
<comment type="catalytic activity">
    <reaction evidence="10">
        <text>1D-myo-inositol 1,2-bisphosphate + H2O = 1D-myo-inositol 2-phosphate + phosphate</text>
        <dbReference type="Rhea" id="RHEA:77135"/>
        <dbReference type="ChEBI" id="CHEBI:15377"/>
        <dbReference type="ChEBI" id="CHEBI:43474"/>
        <dbReference type="ChEBI" id="CHEBI:84142"/>
        <dbReference type="ChEBI" id="CHEBI:195539"/>
    </reaction>
    <physiologicalReaction direction="left-to-right" evidence="10">
        <dbReference type="Rhea" id="RHEA:77136"/>
    </physiologicalReaction>
</comment>
<dbReference type="Gene3D" id="3.40.50.1240">
    <property type="entry name" value="Phosphoglycerate mutase-like"/>
    <property type="match status" value="1"/>
</dbReference>
<feature type="disulfide bond" evidence="17">
    <location>
        <begin position="110"/>
        <end position="441"/>
    </location>
</feature>
<keyword evidence="18" id="KW-0812">Transmembrane</keyword>
<reference evidence="19" key="1">
    <citation type="submission" date="2020-11" db="EMBL/GenBank/DDBJ databases">
        <authorList>
            <consortium name="DOE Joint Genome Institute"/>
            <person name="Ahrendt S."/>
            <person name="Riley R."/>
            <person name="Andreopoulos W."/>
            <person name="Labutti K."/>
            <person name="Pangilinan J."/>
            <person name="Ruiz-Duenas F.J."/>
            <person name="Barrasa J.M."/>
            <person name="Sanchez-Garcia M."/>
            <person name="Camarero S."/>
            <person name="Miyauchi S."/>
            <person name="Serrano A."/>
            <person name="Linde D."/>
            <person name="Babiker R."/>
            <person name="Drula E."/>
            <person name="Ayuso-Fernandez I."/>
            <person name="Pacheco R."/>
            <person name="Padilla G."/>
            <person name="Ferreira P."/>
            <person name="Barriuso J."/>
            <person name="Kellner H."/>
            <person name="Castanera R."/>
            <person name="Alfaro M."/>
            <person name="Ramirez L."/>
            <person name="Pisabarro A.G."/>
            <person name="Kuo A."/>
            <person name="Tritt A."/>
            <person name="Lipzen A."/>
            <person name="He G."/>
            <person name="Yan M."/>
            <person name="Ng V."/>
            <person name="Cullen D."/>
            <person name="Martin F."/>
            <person name="Rosso M.-N."/>
            <person name="Henrissat B."/>
            <person name="Hibbett D."/>
            <person name="Martinez A.T."/>
            <person name="Grigoriev I.V."/>
        </authorList>
    </citation>
    <scope>NUCLEOTIDE SEQUENCE</scope>
    <source>
        <strain evidence="19">MF-IS2</strain>
    </source>
</reference>
<dbReference type="InterPro" id="IPR033379">
    <property type="entry name" value="Acid_Pase_AS"/>
</dbReference>
<keyword evidence="4" id="KW-0378">Hydrolase</keyword>
<evidence type="ECO:0000256" key="16">
    <source>
        <dbReference type="PIRSR" id="PIRSR000894-1"/>
    </source>
</evidence>
<evidence type="ECO:0000256" key="4">
    <source>
        <dbReference type="ARBA" id="ARBA00022801"/>
    </source>
</evidence>
<evidence type="ECO:0000313" key="20">
    <source>
        <dbReference type="Proteomes" id="UP000807342"/>
    </source>
</evidence>
<organism evidence="19 20">
    <name type="scientific">Macrolepiota fuliginosa MF-IS2</name>
    <dbReference type="NCBI Taxonomy" id="1400762"/>
    <lineage>
        <taxon>Eukaryota</taxon>
        <taxon>Fungi</taxon>
        <taxon>Dikarya</taxon>
        <taxon>Basidiomycota</taxon>
        <taxon>Agaricomycotina</taxon>
        <taxon>Agaricomycetes</taxon>
        <taxon>Agaricomycetidae</taxon>
        <taxon>Agaricales</taxon>
        <taxon>Agaricineae</taxon>
        <taxon>Agaricaceae</taxon>
        <taxon>Macrolepiota</taxon>
    </lineage>
</organism>
<dbReference type="GO" id="GO:0005576">
    <property type="term" value="C:extracellular region"/>
    <property type="evidence" value="ECO:0007669"/>
    <property type="project" value="UniProtKB-SubCell"/>
</dbReference>
<evidence type="ECO:0000256" key="15">
    <source>
        <dbReference type="ARBA" id="ARBA00044262"/>
    </source>
</evidence>
<keyword evidence="18" id="KW-1133">Transmembrane helix</keyword>
<evidence type="ECO:0000256" key="10">
    <source>
        <dbReference type="ARBA" id="ARBA00043675"/>
    </source>
</evidence>
<comment type="catalytic activity">
    <reaction evidence="9">
        <text>1D-myo-inositol 1,2,5,6-tetrakisphosphate + H2O = 1D-myo-inositol 1,2,6-trisphosphate + phosphate</text>
        <dbReference type="Rhea" id="RHEA:77119"/>
        <dbReference type="ChEBI" id="CHEBI:15377"/>
        <dbReference type="ChEBI" id="CHEBI:43474"/>
        <dbReference type="ChEBI" id="CHEBI:195535"/>
        <dbReference type="ChEBI" id="CHEBI:195537"/>
    </reaction>
    <physiologicalReaction direction="left-to-right" evidence="9">
        <dbReference type="Rhea" id="RHEA:77120"/>
    </physiologicalReaction>
</comment>
<dbReference type="InterPro" id="IPR029033">
    <property type="entry name" value="His_PPase_superfam"/>
</dbReference>
<evidence type="ECO:0000256" key="17">
    <source>
        <dbReference type="PIRSR" id="PIRSR000894-2"/>
    </source>
</evidence>
<proteinExistence type="predicted"/>
<evidence type="ECO:0000256" key="12">
    <source>
        <dbReference type="ARBA" id="ARBA00043748"/>
    </source>
</evidence>
<dbReference type="OrthoDB" id="6509975at2759"/>
<dbReference type="PROSITE" id="PS00778">
    <property type="entry name" value="HIS_ACID_PHOSPHAT_2"/>
    <property type="match status" value="1"/>
</dbReference>
<accession>A0A9P5X763</accession>
<feature type="disulfide bond" evidence="17">
    <location>
        <begin position="248"/>
        <end position="499"/>
    </location>
</feature>
<evidence type="ECO:0000256" key="7">
    <source>
        <dbReference type="ARBA" id="ARBA00041857"/>
    </source>
</evidence>
<dbReference type="GO" id="GO:0016158">
    <property type="term" value="F:inositol hexakisphosphate 3-phosphatase activity"/>
    <property type="evidence" value="ECO:0007669"/>
    <property type="project" value="UniProtKB-EC"/>
</dbReference>
<keyword evidence="6" id="KW-0325">Glycoprotein</keyword>
<dbReference type="PIRSF" id="PIRSF000894">
    <property type="entry name" value="Acid_phosphatase"/>
    <property type="match status" value="1"/>
</dbReference>
<keyword evidence="3" id="KW-0964">Secreted</keyword>
<dbReference type="Pfam" id="PF00328">
    <property type="entry name" value="His_Phos_2"/>
    <property type="match status" value="1"/>
</dbReference>
<evidence type="ECO:0000256" key="2">
    <source>
        <dbReference type="ARBA" id="ARBA00011245"/>
    </source>
</evidence>
<keyword evidence="5 17" id="KW-1015">Disulfide bond</keyword>
<dbReference type="PROSITE" id="PS00616">
    <property type="entry name" value="HIS_ACID_PHOSPHAT_1"/>
    <property type="match status" value="1"/>
</dbReference>
<comment type="catalytic activity">
    <reaction evidence="13">
        <text>1D-myo-inositol hexakisphosphate + H2O = 1D-myo-inositol 1,2,4,5,6-pentakisphosphate + phosphate</text>
        <dbReference type="Rhea" id="RHEA:16989"/>
        <dbReference type="ChEBI" id="CHEBI:15377"/>
        <dbReference type="ChEBI" id="CHEBI:43474"/>
        <dbReference type="ChEBI" id="CHEBI:57798"/>
        <dbReference type="ChEBI" id="CHEBI:58130"/>
        <dbReference type="EC" id="3.1.3.8"/>
    </reaction>
    <physiologicalReaction direction="left-to-right" evidence="13">
        <dbReference type="Rhea" id="RHEA:16990"/>
    </physiologicalReaction>
</comment>
<evidence type="ECO:0000256" key="11">
    <source>
        <dbReference type="ARBA" id="ARBA00043721"/>
    </source>
</evidence>
<dbReference type="PANTHER" id="PTHR20963:SF24">
    <property type="entry name" value="3-PHYTASE B"/>
    <property type="match status" value="1"/>
</dbReference>
<evidence type="ECO:0000256" key="9">
    <source>
        <dbReference type="ARBA" id="ARBA00043670"/>
    </source>
</evidence>
<dbReference type="InterPro" id="IPR000560">
    <property type="entry name" value="His_Pase_clade-2"/>
</dbReference>
<evidence type="ECO:0000313" key="19">
    <source>
        <dbReference type="EMBL" id="KAF9445832.1"/>
    </source>
</evidence>
<dbReference type="SUPFAM" id="SSF53254">
    <property type="entry name" value="Phosphoglycerate mutase-like"/>
    <property type="match status" value="1"/>
</dbReference>
<keyword evidence="18" id="KW-0472">Membrane</keyword>
<evidence type="ECO:0000256" key="18">
    <source>
        <dbReference type="SAM" id="Phobius"/>
    </source>
</evidence>
<evidence type="ECO:0000256" key="8">
    <source>
        <dbReference type="ARBA" id="ARBA00042300"/>
    </source>
</evidence>
<dbReference type="PANTHER" id="PTHR20963">
    <property type="entry name" value="MULTIPLE INOSITOL POLYPHOSPHATE PHOSPHATASE-RELATED"/>
    <property type="match status" value="1"/>
</dbReference>
<comment type="subcellular location">
    <subcellularLocation>
        <location evidence="1">Secreted</location>
    </subcellularLocation>
</comment>
<feature type="transmembrane region" description="Helical" evidence="18">
    <location>
        <begin position="34"/>
        <end position="56"/>
    </location>
</feature>
<evidence type="ECO:0000256" key="5">
    <source>
        <dbReference type="ARBA" id="ARBA00023157"/>
    </source>
</evidence>
<comment type="subunit">
    <text evidence="2">Monomer.</text>
</comment>
<evidence type="ECO:0000256" key="6">
    <source>
        <dbReference type="ARBA" id="ARBA00023180"/>
    </source>
</evidence>
<comment type="catalytic activity">
    <reaction evidence="11">
        <text>1D-myo-inositol 1,2,6-trisphosphate + H2O = 1D-myo-inositol 1,2-bisphosphate + phosphate</text>
        <dbReference type="Rhea" id="RHEA:77131"/>
        <dbReference type="ChEBI" id="CHEBI:15377"/>
        <dbReference type="ChEBI" id="CHEBI:43474"/>
        <dbReference type="ChEBI" id="CHEBI:195537"/>
        <dbReference type="ChEBI" id="CHEBI:195539"/>
    </reaction>
    <physiologicalReaction direction="left-to-right" evidence="11">
        <dbReference type="Rhea" id="RHEA:77132"/>
    </physiologicalReaction>
</comment>
<feature type="disulfide bond" evidence="17">
    <location>
        <begin position="468"/>
        <end position="476"/>
    </location>
</feature>
<dbReference type="InterPro" id="IPR016274">
    <property type="entry name" value="Histidine_acid_Pase_euk"/>
</dbReference>
<keyword evidence="20" id="KW-1185">Reference proteome</keyword>
<protein>
    <recommendedName>
        <fullName evidence="14">Phytase A</fullName>
    </recommendedName>
    <alternativeName>
        <fullName evidence="15">Histidine acid phosphatase phyA</fullName>
    </alternativeName>
    <alternativeName>
        <fullName evidence="8">Myo-inositol hexakisphosphate phosphohydrolase A</fullName>
    </alternativeName>
    <alternativeName>
        <fullName evidence="7">Myo-inositol-hexaphosphate 3-phosphohydrolase A</fullName>
    </alternativeName>
</protein>
<dbReference type="GO" id="GO:0003993">
    <property type="term" value="F:acid phosphatase activity"/>
    <property type="evidence" value="ECO:0007669"/>
    <property type="project" value="TreeGrafter"/>
</dbReference>
<comment type="caution">
    <text evidence="19">The sequence shown here is derived from an EMBL/GenBank/DDBJ whole genome shotgun (WGS) entry which is preliminary data.</text>
</comment>
<sequence length="502" mass="55039">MVSLISGRFERGGYTILTRPENAIFNRLNRQRGVCVWIIIMTALSSFITLVVFVHASATVRGSGLLVRPHSPSEGALGNILFAPIPIFEGWAQYSPAYPVNRYRETPQGCDITQVNILERHGARFPTSSASTRILSGVNKLKSATSFAHPSLQFLVDFTYDLGADVLVPFGALQSYTAGQLAFTRYGHLVDGNDFPFVRASGSERVIASATNWTAGFSFASQRRFNPLLSVVMSEDPTANNTLDDSGCPLAGDSDEHVDAWVNIYATPIADRLNSQALGMSSNLTATDVHNLISLCPFESVAKEKLSQFCGIFEPQDFAGFEWGNNLDKYYGTGYGQPVGGRVQGVGYVNELLARLTNSPVRDNTQTNRTLTSNPATFPLNRSIYADFSHDNQMIAIYAAIGLLNERHEVLSTMQIDPKTEWDSSDVVPFASEMVVERLACAKAPGQGGKEEFIRILINNKLQPLSFCGGDKNGLCELSRFVESQSYARNNGEGDFEKCFQP</sequence>
<comment type="catalytic activity">
    <reaction evidence="12">
        <text>1D-myo-inositol 1,2,4,5,6-pentakisphosphate + H2O = 1D-myo-inositol 1,2,5,6-tetrakisphosphate + phosphate</text>
        <dbReference type="Rhea" id="RHEA:77115"/>
        <dbReference type="ChEBI" id="CHEBI:15377"/>
        <dbReference type="ChEBI" id="CHEBI:43474"/>
        <dbReference type="ChEBI" id="CHEBI:57798"/>
        <dbReference type="ChEBI" id="CHEBI:195535"/>
    </reaction>
    <physiologicalReaction direction="left-to-right" evidence="12">
        <dbReference type="Rhea" id="RHEA:77116"/>
    </physiologicalReaction>
</comment>
<name>A0A9P5X763_9AGAR</name>
<dbReference type="EMBL" id="MU151278">
    <property type="protein sequence ID" value="KAF9445832.1"/>
    <property type="molecule type" value="Genomic_DNA"/>
</dbReference>
<feature type="disulfide bond" evidence="17">
    <location>
        <begin position="296"/>
        <end position="310"/>
    </location>
</feature>
<dbReference type="AlphaFoldDB" id="A0A9P5X763"/>
<dbReference type="CDD" id="cd07061">
    <property type="entry name" value="HP_HAP_like"/>
    <property type="match status" value="1"/>
</dbReference>
<gene>
    <name evidence="19" type="ORF">P691DRAFT_244308</name>
</gene>
<feature type="active site" description="Proton donor" evidence="16">
    <location>
        <position position="391"/>
    </location>
</feature>
<evidence type="ECO:0000256" key="13">
    <source>
        <dbReference type="ARBA" id="ARBA00043788"/>
    </source>
</evidence>